<accession>A0A1C7IBI4</accession>
<protein>
    <recommendedName>
        <fullName evidence="5">4Fe-4S ferredoxin-type domain-containing protein</fullName>
    </recommendedName>
</protein>
<feature type="domain" description="4Fe-4S ferredoxin-type" evidence="5">
    <location>
        <begin position="32"/>
        <end position="61"/>
    </location>
</feature>
<keyword evidence="2" id="KW-0479">Metal-binding</keyword>
<dbReference type="RefSeq" id="WP_065542544.1">
    <property type="nucleotide sequence ID" value="NZ_CP015405.2"/>
</dbReference>
<dbReference type="PANTHER" id="PTHR43687">
    <property type="entry name" value="ADENYLYLSULFATE REDUCTASE, BETA SUBUNIT"/>
    <property type="match status" value="1"/>
</dbReference>
<evidence type="ECO:0000313" key="7">
    <source>
        <dbReference type="Proteomes" id="UP000092574"/>
    </source>
</evidence>
<name>A0A1C7IBI4_9FIRM</name>
<keyword evidence="7" id="KW-1185">Reference proteome</keyword>
<dbReference type="CDD" id="cd10549">
    <property type="entry name" value="MtMvhB_like"/>
    <property type="match status" value="1"/>
</dbReference>
<feature type="domain" description="4Fe-4S ferredoxin-type" evidence="5">
    <location>
        <begin position="72"/>
        <end position="101"/>
    </location>
</feature>
<dbReference type="InterPro" id="IPR017896">
    <property type="entry name" value="4Fe4S_Fe-S-bd"/>
</dbReference>
<dbReference type="AlphaFoldDB" id="A0A1C7IBI4"/>
<feature type="domain" description="4Fe-4S ferredoxin-type" evidence="5">
    <location>
        <begin position="102"/>
        <end position="131"/>
    </location>
</feature>
<feature type="domain" description="4Fe-4S ferredoxin-type" evidence="5">
    <location>
        <begin position="1"/>
        <end position="30"/>
    </location>
</feature>
<dbReference type="GO" id="GO:0051539">
    <property type="term" value="F:4 iron, 4 sulfur cluster binding"/>
    <property type="evidence" value="ECO:0007669"/>
    <property type="project" value="UniProtKB-KW"/>
</dbReference>
<dbReference type="OrthoDB" id="9813995at2"/>
<proteinExistence type="predicted"/>
<dbReference type="Pfam" id="PF14697">
    <property type="entry name" value="Fer4_21"/>
    <property type="match status" value="1"/>
</dbReference>
<dbReference type="STRING" id="1796616.A4V09_11720"/>
<dbReference type="Gene3D" id="3.30.70.20">
    <property type="match status" value="2"/>
</dbReference>
<dbReference type="Pfam" id="PF12838">
    <property type="entry name" value="Fer4_7"/>
    <property type="match status" value="1"/>
</dbReference>
<reference evidence="6" key="1">
    <citation type="submission" date="2017-04" db="EMBL/GenBank/DDBJ databases">
        <title>Complete Genome Sequences of Twelve Strains of a Stable Defined Moderately Diverse Mouse Microbiota 2 (sDMDMm2).</title>
        <authorList>
            <person name="Uchimura Y."/>
            <person name="Wyss M."/>
            <person name="Brugiroux S."/>
            <person name="Limenitakis J.P."/>
            <person name="Stecher B."/>
            <person name="McCoy K.D."/>
            <person name="Macpherson A.J."/>
        </authorList>
    </citation>
    <scope>NUCLEOTIDE SEQUENCE</scope>
    <source>
        <strain evidence="6">YL58</strain>
    </source>
</reference>
<dbReference type="PANTHER" id="PTHR43687:SF1">
    <property type="entry name" value="FERREDOXIN III"/>
    <property type="match status" value="1"/>
</dbReference>
<dbReference type="PROSITE" id="PS00198">
    <property type="entry name" value="4FE4S_FER_1"/>
    <property type="match status" value="2"/>
</dbReference>
<dbReference type="PROSITE" id="PS51379">
    <property type="entry name" value="4FE4S_FER_2"/>
    <property type="match status" value="4"/>
</dbReference>
<gene>
    <name evidence="6" type="ORF">A4V09_11720</name>
</gene>
<dbReference type="KEGG" id="byl:A4V09_11720"/>
<dbReference type="InterPro" id="IPR050572">
    <property type="entry name" value="Fe-S_Ferredoxin"/>
</dbReference>
<dbReference type="Proteomes" id="UP000092574">
    <property type="component" value="Chromosome"/>
</dbReference>
<evidence type="ECO:0000313" key="6">
    <source>
        <dbReference type="EMBL" id="ANU76378.1"/>
    </source>
</evidence>
<evidence type="ECO:0000256" key="3">
    <source>
        <dbReference type="ARBA" id="ARBA00023004"/>
    </source>
</evidence>
<keyword evidence="3" id="KW-0408">Iron</keyword>
<dbReference type="EMBL" id="CP015405">
    <property type="protein sequence ID" value="ANU76378.1"/>
    <property type="molecule type" value="Genomic_DNA"/>
</dbReference>
<dbReference type="GO" id="GO:0046872">
    <property type="term" value="F:metal ion binding"/>
    <property type="evidence" value="ECO:0007669"/>
    <property type="project" value="UniProtKB-KW"/>
</dbReference>
<evidence type="ECO:0000256" key="1">
    <source>
        <dbReference type="ARBA" id="ARBA00022485"/>
    </source>
</evidence>
<evidence type="ECO:0000259" key="5">
    <source>
        <dbReference type="PROSITE" id="PS51379"/>
    </source>
</evidence>
<sequence>MAYKIDMYFCVGCEACYQACAFDAVEIVIEEHNCRINPENCVECGMCVKECPVAVITLDQPEERNREERHWTEVWIEESACIGCSKCQRNCPADAIKGVKKQPFYIDGIKCIKCGLCIENCPKHAIHGKTD</sequence>
<dbReference type="SUPFAM" id="SSF54862">
    <property type="entry name" value="4Fe-4S ferredoxins"/>
    <property type="match status" value="1"/>
</dbReference>
<dbReference type="InterPro" id="IPR017900">
    <property type="entry name" value="4Fe4S_Fe_S_CS"/>
</dbReference>
<evidence type="ECO:0000256" key="4">
    <source>
        <dbReference type="ARBA" id="ARBA00023014"/>
    </source>
</evidence>
<keyword evidence="1" id="KW-0004">4Fe-4S</keyword>
<keyword evidence="4" id="KW-0411">Iron-sulfur</keyword>
<evidence type="ECO:0000256" key="2">
    <source>
        <dbReference type="ARBA" id="ARBA00022723"/>
    </source>
</evidence>
<organism evidence="6 7">
    <name type="scientific">Blautia pseudococcoides</name>
    <dbReference type="NCBI Taxonomy" id="1796616"/>
    <lineage>
        <taxon>Bacteria</taxon>
        <taxon>Bacillati</taxon>
        <taxon>Bacillota</taxon>
        <taxon>Clostridia</taxon>
        <taxon>Lachnospirales</taxon>
        <taxon>Lachnospiraceae</taxon>
        <taxon>Blautia</taxon>
    </lineage>
</organism>